<evidence type="ECO:0000313" key="3">
    <source>
        <dbReference type="Proteomes" id="UP001219518"/>
    </source>
</evidence>
<feature type="compositionally biased region" description="Polar residues" evidence="1">
    <location>
        <begin position="100"/>
        <end position="112"/>
    </location>
</feature>
<dbReference type="AlphaFoldDB" id="A0AAE1LIY4"/>
<protein>
    <submittedName>
        <fullName evidence="2">Filamentous hemagglutinin</fullName>
    </submittedName>
</protein>
<dbReference type="Proteomes" id="UP001219518">
    <property type="component" value="Unassembled WGS sequence"/>
</dbReference>
<feature type="region of interest" description="Disordered" evidence="1">
    <location>
        <begin position="570"/>
        <end position="590"/>
    </location>
</feature>
<keyword evidence="3" id="KW-1185">Reference proteome</keyword>
<gene>
    <name evidence="2" type="ORF">KUF71_010356</name>
</gene>
<feature type="region of interest" description="Disordered" evidence="1">
    <location>
        <begin position="258"/>
        <end position="279"/>
    </location>
</feature>
<feature type="region of interest" description="Disordered" evidence="1">
    <location>
        <begin position="209"/>
        <end position="238"/>
    </location>
</feature>
<dbReference type="EMBL" id="JAHWGI010001033">
    <property type="protein sequence ID" value="KAK3921140.1"/>
    <property type="molecule type" value="Genomic_DNA"/>
</dbReference>
<sequence length="630" mass="72132">MCVEMKNRLIEMFDPLKESPQSFDSRVLSVCRNGPLPGETTWKARRDNERRSLLLQHMPEDFRLRLDRAFQPSKAEEATIHTLLTKMKEVCKEMKESGVQPEQQDLASSTKTEPNDEDSFKASDNPANIFHRLQQGPGATVLDFVYEIEEMLVRCGYSHDFGEALAKDRLVVGLRDGEMRRQLNEMMDTPGGVSYEWLRFHAIRLDGGDLGYEEPPRSNDLEPSQPQHSSCSEAPLLPPFDSNVPPPLPFASCNVLPSQPPTSCNEPPPLPPASGNEPPPLPPISCNMHVDPGENPFWRRFHKMQQRPDASVLQYVHEMEAMLQRCGYRQDVGEALAKDRLVVGLRDQGLRDQLGDLMDRPGGVSYDYLRFHAIRMDGEDPGYEEPPIRPPAWIDETYDEGDDENRQRQLHENRRRRCHERLQEAVEMDNGWQPRPGGYEHRNGHGQGGCDNHNGWHDDGDGRPGHGARADTDSRQQFYPEREPLGSRNSWPDWRVGILPTPPREPAHWQSRQGPRGDALQGMTYEERGRGRGLPRDRPDYEDDENHPPPVANGHRQGDVDDFFGHFSRQDQIRPSGLLPTPPRQRDPWDPRYAQQLMDYEKRGWGWPGPPELPADLPQNRRANHYISLF</sequence>
<comment type="caution">
    <text evidence="2">The sequence shown here is derived from an EMBL/GenBank/DDBJ whole genome shotgun (WGS) entry which is preliminary data.</text>
</comment>
<evidence type="ECO:0000256" key="1">
    <source>
        <dbReference type="SAM" id="MobiDB-lite"/>
    </source>
</evidence>
<proteinExistence type="predicted"/>
<evidence type="ECO:0000313" key="2">
    <source>
        <dbReference type="EMBL" id="KAK3921140.1"/>
    </source>
</evidence>
<feature type="compositionally biased region" description="Polar residues" evidence="1">
    <location>
        <begin position="221"/>
        <end position="232"/>
    </location>
</feature>
<feature type="compositionally biased region" description="Pro residues" evidence="1">
    <location>
        <begin position="266"/>
        <end position="279"/>
    </location>
</feature>
<accession>A0AAE1LIY4</accession>
<reference evidence="2" key="2">
    <citation type="journal article" date="2023" name="BMC Genomics">
        <title>Pest status, molecular evolution, and epigenetic factors derived from the genome assembly of Frankliniella fusca, a thysanopteran phytovirus vector.</title>
        <authorList>
            <person name="Catto M.A."/>
            <person name="Labadie P.E."/>
            <person name="Jacobson A.L."/>
            <person name="Kennedy G.G."/>
            <person name="Srinivasan R."/>
            <person name="Hunt B.G."/>
        </authorList>
    </citation>
    <scope>NUCLEOTIDE SEQUENCE</scope>
    <source>
        <strain evidence="2">PL_HMW_Pooled</strain>
    </source>
</reference>
<feature type="region of interest" description="Disordered" evidence="1">
    <location>
        <begin position="427"/>
        <end position="556"/>
    </location>
</feature>
<feature type="compositionally biased region" description="Basic and acidic residues" evidence="1">
    <location>
        <begin position="454"/>
        <end position="485"/>
    </location>
</feature>
<organism evidence="2 3">
    <name type="scientific">Frankliniella fusca</name>
    <dbReference type="NCBI Taxonomy" id="407009"/>
    <lineage>
        <taxon>Eukaryota</taxon>
        <taxon>Metazoa</taxon>
        <taxon>Ecdysozoa</taxon>
        <taxon>Arthropoda</taxon>
        <taxon>Hexapoda</taxon>
        <taxon>Insecta</taxon>
        <taxon>Pterygota</taxon>
        <taxon>Neoptera</taxon>
        <taxon>Paraneoptera</taxon>
        <taxon>Thysanoptera</taxon>
        <taxon>Terebrantia</taxon>
        <taxon>Thripoidea</taxon>
        <taxon>Thripidae</taxon>
        <taxon>Frankliniella</taxon>
    </lineage>
</organism>
<feature type="region of interest" description="Disordered" evidence="1">
    <location>
        <begin position="380"/>
        <end position="414"/>
    </location>
</feature>
<reference evidence="2" key="1">
    <citation type="submission" date="2021-07" db="EMBL/GenBank/DDBJ databases">
        <authorList>
            <person name="Catto M.A."/>
            <person name="Jacobson A."/>
            <person name="Kennedy G."/>
            <person name="Labadie P."/>
            <person name="Hunt B.G."/>
            <person name="Srinivasan R."/>
        </authorList>
    </citation>
    <scope>NUCLEOTIDE SEQUENCE</scope>
    <source>
        <strain evidence="2">PL_HMW_Pooled</strain>
        <tissue evidence="2">Head</tissue>
    </source>
</reference>
<name>A0AAE1LIY4_9NEOP</name>
<feature type="compositionally biased region" description="Basic and acidic residues" evidence="1">
    <location>
        <begin position="525"/>
        <end position="539"/>
    </location>
</feature>
<feature type="region of interest" description="Disordered" evidence="1">
    <location>
        <begin position="94"/>
        <end position="124"/>
    </location>
</feature>